<keyword evidence="3" id="KW-0067">ATP-binding</keyword>
<dbReference type="SUPFAM" id="SSF90123">
    <property type="entry name" value="ABC transporter transmembrane region"/>
    <property type="match status" value="1"/>
</dbReference>
<dbReference type="AlphaFoldDB" id="A0A2I0KQH7"/>
<evidence type="ECO:0000256" key="3">
    <source>
        <dbReference type="ARBA" id="ARBA00022840"/>
    </source>
</evidence>
<accession>A0A2I0KQH7</accession>
<dbReference type="Proteomes" id="UP000233551">
    <property type="component" value="Unassembled WGS sequence"/>
</dbReference>
<evidence type="ECO:0008006" key="9">
    <source>
        <dbReference type="Google" id="ProtNLM"/>
    </source>
</evidence>
<dbReference type="Gene3D" id="1.20.1560.10">
    <property type="entry name" value="ABC transporter type 1, transmembrane domain"/>
    <property type="match status" value="1"/>
</dbReference>
<feature type="transmembrane region" description="Helical" evidence="6">
    <location>
        <begin position="239"/>
        <end position="260"/>
    </location>
</feature>
<dbReference type="STRING" id="22663.A0A2I0KQH7"/>
<feature type="transmembrane region" description="Helical" evidence="6">
    <location>
        <begin position="134"/>
        <end position="154"/>
    </location>
</feature>
<keyword evidence="5 6" id="KW-0472">Membrane</keyword>
<dbReference type="EMBL" id="PGOL01000438">
    <property type="protein sequence ID" value="PKI70580.1"/>
    <property type="molecule type" value="Genomic_DNA"/>
</dbReference>
<name>A0A2I0KQH7_PUNGR</name>
<evidence type="ECO:0000256" key="5">
    <source>
        <dbReference type="ARBA" id="ARBA00023136"/>
    </source>
</evidence>
<dbReference type="InterPro" id="IPR050173">
    <property type="entry name" value="ABC_transporter_C-like"/>
</dbReference>
<dbReference type="PANTHER" id="PTHR24223:SF181">
    <property type="entry name" value="ABC TRANSPORTER C FAMILY MEMBER 3"/>
    <property type="match status" value="1"/>
</dbReference>
<evidence type="ECO:0000256" key="6">
    <source>
        <dbReference type="SAM" id="Phobius"/>
    </source>
</evidence>
<keyword evidence="4 6" id="KW-1133">Transmembrane helix</keyword>
<evidence type="ECO:0000256" key="2">
    <source>
        <dbReference type="ARBA" id="ARBA00022741"/>
    </source>
</evidence>
<dbReference type="GO" id="GO:0016020">
    <property type="term" value="C:membrane"/>
    <property type="evidence" value="ECO:0007669"/>
    <property type="project" value="InterPro"/>
</dbReference>
<reference evidence="7 8" key="1">
    <citation type="submission" date="2017-11" db="EMBL/GenBank/DDBJ databases">
        <title>De-novo sequencing of pomegranate (Punica granatum L.) genome.</title>
        <authorList>
            <person name="Akparov Z."/>
            <person name="Amiraslanov A."/>
            <person name="Hajiyeva S."/>
            <person name="Abbasov M."/>
            <person name="Kaur K."/>
            <person name="Hamwieh A."/>
            <person name="Solovyev V."/>
            <person name="Salamov A."/>
            <person name="Braich B."/>
            <person name="Kosarev P."/>
            <person name="Mahmoud A."/>
            <person name="Hajiyev E."/>
            <person name="Babayeva S."/>
            <person name="Izzatullayeva V."/>
            <person name="Mammadov A."/>
            <person name="Mammadov A."/>
            <person name="Sharifova S."/>
            <person name="Ojaghi J."/>
            <person name="Eynullazada K."/>
            <person name="Bayramov B."/>
            <person name="Abdulazimova A."/>
            <person name="Shahmuradov I."/>
        </authorList>
    </citation>
    <scope>NUCLEOTIDE SEQUENCE [LARGE SCALE GENOMIC DNA]</scope>
    <source>
        <strain evidence="8">cv. AG2017</strain>
        <tissue evidence="7">Leaf</tissue>
    </source>
</reference>
<keyword evidence="2" id="KW-0547">Nucleotide-binding</keyword>
<proteinExistence type="predicted"/>
<evidence type="ECO:0000313" key="7">
    <source>
        <dbReference type="EMBL" id="PKI70580.1"/>
    </source>
</evidence>
<dbReference type="Gene3D" id="3.40.50.300">
    <property type="entry name" value="P-loop containing nucleotide triphosphate hydrolases"/>
    <property type="match status" value="1"/>
</dbReference>
<gene>
    <name evidence="7" type="ORF">CRG98_009085</name>
</gene>
<feature type="transmembrane region" description="Helical" evidence="6">
    <location>
        <begin position="102"/>
        <end position="122"/>
    </location>
</feature>
<sequence>MVKRSSLLGTGDSSEGGRNRTTKFSYHRVTLSRCLDLSVLNLVFCLSGYFIWYRNGWSDEKLVTLVDLAVRTVAWGAVCVNLHRCFPGSSESNLKLPVLLRVWWDFFLSISCYCLVVDFLLYEKYLVSLPMRSFLSDGLSVLLGLFFCYVGFLGKFEGGDSYSDAHLREPLIDGTSNSNGSTRNYEGSETVTPYSKAGIFGKFTFSWMSPLIAFGNKKTLDLKDVPLVKALISFAWKEILITALCALIYAVASCMGPYLIDTHVQYLSGQRAFENEGYFLVSAFLTGKLVECISRRQWFFRLEQVGIRACAVIVAMIYEKGLNLSCHSSRAHTSGKIINFVSVDAERVGDFVWLRKIKPSVWHTKVSGIVRLCGTKAYAAQSPWIQSGKIEENILFGKEMDQERDERVPEACCLKEDLEILSFCAWLATQQLGISFRFV</sequence>
<keyword evidence="8" id="KW-1185">Reference proteome</keyword>
<keyword evidence="1 6" id="KW-0812">Transmembrane</keyword>
<dbReference type="InterPro" id="IPR036640">
    <property type="entry name" value="ABC1_TM_sf"/>
</dbReference>
<evidence type="ECO:0000256" key="1">
    <source>
        <dbReference type="ARBA" id="ARBA00022692"/>
    </source>
</evidence>
<comment type="caution">
    <text evidence="7">The sequence shown here is derived from an EMBL/GenBank/DDBJ whole genome shotgun (WGS) entry which is preliminary data.</text>
</comment>
<organism evidence="7 8">
    <name type="scientific">Punica granatum</name>
    <name type="common">Pomegranate</name>
    <dbReference type="NCBI Taxonomy" id="22663"/>
    <lineage>
        <taxon>Eukaryota</taxon>
        <taxon>Viridiplantae</taxon>
        <taxon>Streptophyta</taxon>
        <taxon>Embryophyta</taxon>
        <taxon>Tracheophyta</taxon>
        <taxon>Spermatophyta</taxon>
        <taxon>Magnoliopsida</taxon>
        <taxon>eudicotyledons</taxon>
        <taxon>Gunneridae</taxon>
        <taxon>Pentapetalae</taxon>
        <taxon>rosids</taxon>
        <taxon>malvids</taxon>
        <taxon>Myrtales</taxon>
        <taxon>Lythraceae</taxon>
        <taxon>Punica</taxon>
    </lineage>
</organism>
<evidence type="ECO:0000313" key="8">
    <source>
        <dbReference type="Proteomes" id="UP000233551"/>
    </source>
</evidence>
<feature type="transmembrane region" description="Helical" evidence="6">
    <location>
        <begin position="34"/>
        <end position="52"/>
    </location>
</feature>
<protein>
    <recommendedName>
        <fullName evidence="9">ABC transmembrane type-1 domain-containing protein</fullName>
    </recommendedName>
</protein>
<dbReference type="PANTHER" id="PTHR24223">
    <property type="entry name" value="ATP-BINDING CASSETTE SUB-FAMILY C"/>
    <property type="match status" value="1"/>
</dbReference>
<dbReference type="InterPro" id="IPR027417">
    <property type="entry name" value="P-loop_NTPase"/>
</dbReference>
<evidence type="ECO:0000256" key="4">
    <source>
        <dbReference type="ARBA" id="ARBA00022989"/>
    </source>
</evidence>
<dbReference type="GO" id="GO:0042626">
    <property type="term" value="F:ATPase-coupled transmembrane transporter activity"/>
    <property type="evidence" value="ECO:0007669"/>
    <property type="project" value="TreeGrafter"/>
</dbReference>
<dbReference type="GO" id="GO:0005524">
    <property type="term" value="F:ATP binding"/>
    <property type="evidence" value="ECO:0007669"/>
    <property type="project" value="UniProtKB-KW"/>
</dbReference>